<dbReference type="GO" id="GO:0005697">
    <property type="term" value="C:telomerase holoenzyme complex"/>
    <property type="evidence" value="ECO:0007669"/>
    <property type="project" value="TreeGrafter"/>
</dbReference>
<keyword evidence="4" id="KW-0866">Nonsense-mediated mRNA decay</keyword>
<dbReference type="InterPro" id="IPR029060">
    <property type="entry name" value="PIN-like_dom_sf"/>
</dbReference>
<comment type="subcellular location">
    <subcellularLocation>
        <location evidence="2">Cytoplasm</location>
    </subcellularLocation>
    <subcellularLocation>
        <location evidence="1">Nucleus</location>
    </subcellularLocation>
</comment>
<evidence type="ECO:0000256" key="6">
    <source>
        <dbReference type="SAM" id="Coils"/>
    </source>
</evidence>
<dbReference type="Pfam" id="PF10373">
    <property type="entry name" value="EST1_DNA_bind"/>
    <property type="match status" value="1"/>
</dbReference>
<dbReference type="InterPro" id="IPR019458">
    <property type="entry name" value="Est1-like_N"/>
</dbReference>
<feature type="region of interest" description="Disordered" evidence="7">
    <location>
        <begin position="260"/>
        <end position="356"/>
    </location>
</feature>
<dbReference type="SUPFAM" id="SSF48452">
    <property type="entry name" value="TPR-like"/>
    <property type="match status" value="1"/>
</dbReference>
<dbReference type="GO" id="GO:0070034">
    <property type="term" value="F:telomerase RNA binding"/>
    <property type="evidence" value="ECO:0007669"/>
    <property type="project" value="TreeGrafter"/>
</dbReference>
<dbReference type="EMBL" id="GGMS01010704">
    <property type="protein sequence ID" value="MBY79907.1"/>
    <property type="molecule type" value="Transcribed_RNA"/>
</dbReference>
<feature type="compositionally biased region" description="Basic and acidic residues" evidence="7">
    <location>
        <begin position="130"/>
        <end position="139"/>
    </location>
</feature>
<dbReference type="GO" id="GO:0005737">
    <property type="term" value="C:cytoplasm"/>
    <property type="evidence" value="ECO:0007669"/>
    <property type="project" value="UniProtKB-SubCell"/>
</dbReference>
<evidence type="ECO:0000256" key="7">
    <source>
        <dbReference type="SAM" id="MobiDB-lite"/>
    </source>
</evidence>
<feature type="region of interest" description="Disordered" evidence="7">
    <location>
        <begin position="390"/>
        <end position="504"/>
    </location>
</feature>
<keyword evidence="5" id="KW-0539">Nucleus</keyword>
<evidence type="ECO:0000256" key="4">
    <source>
        <dbReference type="ARBA" id="ARBA00023161"/>
    </source>
</evidence>
<protein>
    <submittedName>
        <fullName evidence="9 11">Telomerase-binding protein EST1A</fullName>
    </submittedName>
</protein>
<feature type="compositionally biased region" description="Low complexity" evidence="7">
    <location>
        <begin position="431"/>
        <end position="458"/>
    </location>
</feature>
<dbReference type="InterPro" id="IPR018834">
    <property type="entry name" value="DNA/RNA-bd_Est1-type"/>
</dbReference>
<reference evidence="11" key="2">
    <citation type="submission" date="2025-04" db="UniProtKB">
        <authorList>
            <consortium name="RefSeq"/>
        </authorList>
    </citation>
    <scope>IDENTIFICATION</scope>
    <source>
        <tissue evidence="11">Whole body</tissue>
    </source>
</reference>
<feature type="compositionally biased region" description="Basic residues" evidence="7">
    <location>
        <begin position="477"/>
        <end position="487"/>
    </location>
</feature>
<feature type="compositionally biased region" description="Basic and acidic residues" evidence="7">
    <location>
        <begin position="22"/>
        <end position="33"/>
    </location>
</feature>
<feature type="compositionally biased region" description="Polar residues" evidence="7">
    <location>
        <begin position="263"/>
        <end position="276"/>
    </location>
</feature>
<feature type="compositionally biased region" description="Basic and acidic residues" evidence="7">
    <location>
        <begin position="282"/>
        <end position="293"/>
    </location>
</feature>
<feature type="compositionally biased region" description="Basic and acidic residues" evidence="7">
    <location>
        <begin position="195"/>
        <end position="212"/>
    </location>
</feature>
<keyword evidence="3" id="KW-0963">Cytoplasm</keyword>
<dbReference type="GO" id="GO:0042162">
    <property type="term" value="F:telomeric DNA binding"/>
    <property type="evidence" value="ECO:0007669"/>
    <property type="project" value="TreeGrafter"/>
</dbReference>
<feature type="compositionally biased region" description="Basic and acidic residues" evidence="7">
    <location>
        <begin position="855"/>
        <end position="883"/>
    </location>
</feature>
<dbReference type="SMART" id="SM00670">
    <property type="entry name" value="PINc"/>
    <property type="match status" value="1"/>
</dbReference>
<dbReference type="PANTHER" id="PTHR15696:SF0">
    <property type="entry name" value="TELOMERASE-BINDING PROTEIN EST1A"/>
    <property type="match status" value="1"/>
</dbReference>
<feature type="region of interest" description="Disordered" evidence="7">
    <location>
        <begin position="1"/>
        <end position="157"/>
    </location>
</feature>
<proteinExistence type="predicted"/>
<dbReference type="Pfam" id="PF13638">
    <property type="entry name" value="PIN_4"/>
    <property type="match status" value="1"/>
</dbReference>
<dbReference type="GO" id="GO:0000184">
    <property type="term" value="P:nuclear-transcribed mRNA catabolic process, nonsense-mediated decay"/>
    <property type="evidence" value="ECO:0007669"/>
    <property type="project" value="UniProtKB-KW"/>
</dbReference>
<evidence type="ECO:0000256" key="2">
    <source>
        <dbReference type="ARBA" id="ARBA00004496"/>
    </source>
</evidence>
<organism evidence="9">
    <name type="scientific">Sipha flava</name>
    <name type="common">yellow sugarcane aphid</name>
    <dbReference type="NCBI Taxonomy" id="143950"/>
    <lineage>
        <taxon>Eukaryota</taxon>
        <taxon>Metazoa</taxon>
        <taxon>Ecdysozoa</taxon>
        <taxon>Arthropoda</taxon>
        <taxon>Hexapoda</taxon>
        <taxon>Insecta</taxon>
        <taxon>Pterygota</taxon>
        <taxon>Neoptera</taxon>
        <taxon>Paraneoptera</taxon>
        <taxon>Hemiptera</taxon>
        <taxon>Sternorrhyncha</taxon>
        <taxon>Aphidomorpha</taxon>
        <taxon>Aphidoidea</taxon>
        <taxon>Aphididae</taxon>
        <taxon>Sipha</taxon>
    </lineage>
</organism>
<name>A0A2S2QQA5_9HEMI</name>
<dbReference type="InterPro" id="IPR002716">
    <property type="entry name" value="PIN_dom"/>
</dbReference>
<dbReference type="Proteomes" id="UP000694846">
    <property type="component" value="Unplaced"/>
</dbReference>
<dbReference type="Pfam" id="PF10374">
    <property type="entry name" value="EST1"/>
    <property type="match status" value="1"/>
</dbReference>
<dbReference type="InterPro" id="IPR045153">
    <property type="entry name" value="Est1/Ebs1-like"/>
</dbReference>
<accession>A0A2S2QQA5</accession>
<feature type="region of interest" description="Disordered" evidence="7">
    <location>
        <begin position="193"/>
        <end position="214"/>
    </location>
</feature>
<dbReference type="Gene3D" id="3.40.50.1010">
    <property type="entry name" value="5'-nuclease"/>
    <property type="match status" value="1"/>
</dbReference>
<feature type="region of interest" description="Disordered" evidence="7">
    <location>
        <begin position="855"/>
        <end position="919"/>
    </location>
</feature>
<evidence type="ECO:0000256" key="5">
    <source>
        <dbReference type="ARBA" id="ARBA00023242"/>
    </source>
</evidence>
<feature type="compositionally biased region" description="Basic and acidic residues" evidence="7">
    <location>
        <begin position="65"/>
        <end position="91"/>
    </location>
</feature>
<gene>
    <name evidence="9" type="primary">Smg6</name>
    <name evidence="11" type="synonym">LOC112692654</name>
    <name evidence="9" type="ORF">g.74068</name>
</gene>
<evidence type="ECO:0000313" key="10">
    <source>
        <dbReference type="Proteomes" id="UP000694846"/>
    </source>
</evidence>
<evidence type="ECO:0000259" key="8">
    <source>
        <dbReference type="SMART" id="SM00670"/>
    </source>
</evidence>
<feature type="compositionally biased region" description="Basic and acidic residues" evidence="7">
    <location>
        <begin position="459"/>
        <end position="476"/>
    </location>
</feature>
<evidence type="ECO:0000256" key="1">
    <source>
        <dbReference type="ARBA" id="ARBA00004123"/>
    </source>
</evidence>
<keyword evidence="10" id="KW-1185">Reference proteome</keyword>
<dbReference type="InterPro" id="IPR011990">
    <property type="entry name" value="TPR-like_helical_dom_sf"/>
</dbReference>
<dbReference type="OrthoDB" id="2017974at2759"/>
<feature type="compositionally biased region" description="Basic and acidic residues" evidence="7">
    <location>
        <begin position="390"/>
        <end position="404"/>
    </location>
</feature>
<feature type="compositionally biased region" description="Low complexity" evidence="7">
    <location>
        <begin position="35"/>
        <end position="48"/>
    </location>
</feature>
<evidence type="ECO:0000256" key="3">
    <source>
        <dbReference type="ARBA" id="ARBA00022490"/>
    </source>
</evidence>
<dbReference type="SUPFAM" id="SSF88723">
    <property type="entry name" value="PIN domain-like"/>
    <property type="match status" value="1"/>
</dbReference>
<feature type="domain" description="PIN" evidence="8">
    <location>
        <begin position="1288"/>
        <end position="1436"/>
    </location>
</feature>
<dbReference type="Gene3D" id="1.25.40.10">
    <property type="entry name" value="Tetratricopeptide repeat domain"/>
    <property type="match status" value="1"/>
</dbReference>
<evidence type="ECO:0000313" key="9">
    <source>
        <dbReference type="EMBL" id="MBY79907.1"/>
    </source>
</evidence>
<feature type="compositionally biased region" description="Basic and acidic residues" evidence="7">
    <location>
        <begin position="329"/>
        <end position="355"/>
    </location>
</feature>
<dbReference type="RefSeq" id="XP_025423171.1">
    <property type="nucleotide sequence ID" value="XM_025567386.1"/>
</dbReference>
<keyword evidence="6" id="KW-0175">Coiled coil</keyword>
<reference evidence="9" key="1">
    <citation type="submission" date="2018-04" db="EMBL/GenBank/DDBJ databases">
        <title>Transcriptome assembly of Sipha flava.</title>
        <authorList>
            <person name="Scully E.D."/>
            <person name="Geib S.M."/>
            <person name="Palmer N.A."/>
            <person name="Koch K."/>
            <person name="Bradshaw J."/>
            <person name="Heng-Moss T."/>
            <person name="Sarath G."/>
        </authorList>
    </citation>
    <scope>NUCLEOTIDE SEQUENCE</scope>
</reference>
<feature type="compositionally biased region" description="Polar residues" evidence="7">
    <location>
        <begin position="310"/>
        <end position="323"/>
    </location>
</feature>
<dbReference type="PANTHER" id="PTHR15696">
    <property type="entry name" value="SMG-7 SUPPRESSOR WITH MORPHOLOGICAL EFFECT ON GENITALIA PROTEIN 7"/>
    <property type="match status" value="1"/>
</dbReference>
<feature type="compositionally biased region" description="Basic and acidic residues" evidence="7">
    <location>
        <begin position="890"/>
        <end position="899"/>
    </location>
</feature>
<sequence length="1460" mass="168284">MANLDEDLSRLSIGDDSNNKFGRKDKFQRELEIYRPGSGPLRRSGSSRQDGDDDEKRSVFTGYSRELDSSKKSDFIPNKHFENPSRKKENFPRGQSKVNGFAADNYSTFNLRRKQQKKTQTFYEPPNEWSCDKRSDRPRVNFVNPDDSKDDDDDNWRAHKAPKTVNVKTAKRIEEKPVPEKIITPVESTSLLKNIPEKVPGHGSRKREEKKPVSKLITPNIIGYENWPPRFQKKFRDDNNITMEDVELYLKNVLPFQNDHNKQQSSYQSRSQTLPPRSSKGRFNEPPRQEQVFHRSNPNQHPPKTEIRRVQSTANSATESSRQVVDFDLPTKKESSHQDSKSAESNSRDNSEDSIIKPSLESAVFFPSGTINWAEEVERAENMSKVAEDTKKEVERLENTEKRSTRDKKRKKSVSKDRNCINTLPLHDQPSSSTHSNWHSQSNQSNDNSESLNSNGGSWRKEKSKSNRNRSNDRSRNRSQNRRHRHNSEKSASRKSENIGGIIKLPPNVNVNSTDSMSLSLSGYLNKTVVATASPSPYPAKQLFNPNNPNKPIVISSKQKNSRAGYTPTNVESHYAKDHFPINNINSTSTQQYSGAHFGNSPPAWYDPYSESYRSSLHPVLLLDIRRADSIIGELIFDTNMLQNWPIINSCREFLKDSLKELLKSDMKFCQRENIETHFWKILYHNIIEQLKKIITEDSPELVKEHTTLLMNLIEEGMKYFTDLLKLLEKHYNFNLDDYVSLTCLSTKKLGNIGLALISSQKLYISLGDLARYKDVLNHSTNYVIAKQWYTKANQINPKNGRPYNQLALLAVYEKRKLDAVYYYMRSLMASNPFQSAKDSLLSLFEEYRRKYEMTDRKRQEDREKREREKAMEKESSMSSKEKYSKRRKEIWIHPDGNKRSHRTTSTTEPSQDIDEEELSKLSQSEVNKRFIVSFLHVHGKLFTKVGMESFQDTALQMLREFRKLLSNTPIPIITTRFLQYLALNMFAIENSRPKETHVVQGYWSTVHECALVMSLQMFSLIVDRCNQLLKDILSKDDGSSAKHLIGSDIDFLLPAIKIWCDWLLCNSKVWNPPPSCSDYKLSGTGDCWNRLASLVNNLEKFQEHYKLFLNEPDENDPNLTQQLKLPEDSMFSGFTPIIGYELKPIFIKTTSDRDLSELAHRVNCILFFGTEFLCGTEPPVFKLHKTDTGASEYISVVETASPKDDSEDEDMCFESWIDEENDSKSKQSEDKSISEFNAKPLSNEIQRLLSRKEELEQKQRNEELRQKRVQEILKQASYCVEIEIKPHYVVPDTNCFIDYLPQLEKLMYSFSHAQEHICTLMVPTVVLIELEGLAKGGWVRDSVCEAAKQALKILKNIDTAAVKFVTTKGSSYKSTIFFEEETNFVGNNDDKILTTCLSLCKNNSQSSVDSTQAEGEPKKIYRDVVLLTEDRNLRVKALSSDMPVRAVMDFINWLNFNSS</sequence>
<evidence type="ECO:0000313" key="11">
    <source>
        <dbReference type="RefSeq" id="XP_025423171.1"/>
    </source>
</evidence>
<feature type="coiled-coil region" evidence="6">
    <location>
        <begin position="1239"/>
        <end position="1273"/>
    </location>
</feature>
<feature type="compositionally biased region" description="Basic and acidic residues" evidence="7">
    <location>
        <begin position="488"/>
        <end position="497"/>
    </location>
</feature>